<dbReference type="AlphaFoldDB" id="A0A1B3XMP5"/>
<keyword evidence="1" id="KW-0812">Transmembrane</keyword>
<dbReference type="PANTHER" id="PTHR37813">
    <property type="entry name" value="FELS-2 PROPHAGE PROTEIN"/>
    <property type="match status" value="1"/>
</dbReference>
<organism evidence="2 3">
    <name type="scientific">Peribacillus muralis</name>
    <dbReference type="NCBI Taxonomy" id="264697"/>
    <lineage>
        <taxon>Bacteria</taxon>
        <taxon>Bacillati</taxon>
        <taxon>Bacillota</taxon>
        <taxon>Bacilli</taxon>
        <taxon>Bacillales</taxon>
        <taxon>Bacillaceae</taxon>
        <taxon>Peribacillus</taxon>
    </lineage>
</organism>
<dbReference type="PANTHER" id="PTHR37813:SF1">
    <property type="entry name" value="FELS-2 PROPHAGE PROTEIN"/>
    <property type="match status" value="1"/>
</dbReference>
<feature type="transmembrane region" description="Helical" evidence="1">
    <location>
        <begin position="504"/>
        <end position="523"/>
    </location>
</feature>
<keyword evidence="1" id="KW-1133">Transmembrane helix</keyword>
<feature type="transmembrane region" description="Helical" evidence="1">
    <location>
        <begin position="545"/>
        <end position="568"/>
    </location>
</feature>
<evidence type="ECO:0000256" key="1">
    <source>
        <dbReference type="SAM" id="Phobius"/>
    </source>
</evidence>
<name>A0A1B3XMP5_9BACI</name>
<dbReference type="RefSeq" id="WP_064465808.1">
    <property type="nucleotide sequence ID" value="NZ_CP017080.1"/>
</dbReference>
<dbReference type="OrthoDB" id="1779742at2"/>
<protein>
    <recommendedName>
        <fullName evidence="4">Phage tail tape measure protein</fullName>
    </recommendedName>
</protein>
<evidence type="ECO:0008006" key="4">
    <source>
        <dbReference type="Google" id="ProtNLM"/>
    </source>
</evidence>
<keyword evidence="3" id="KW-1185">Reference proteome</keyword>
<feature type="transmembrane region" description="Helical" evidence="1">
    <location>
        <begin position="448"/>
        <end position="467"/>
    </location>
</feature>
<keyword evidence="1" id="KW-0472">Membrane</keyword>
<feature type="transmembrane region" description="Helical" evidence="1">
    <location>
        <begin position="598"/>
        <end position="618"/>
    </location>
</feature>
<dbReference type="Proteomes" id="UP000077926">
    <property type="component" value="Chromosome"/>
</dbReference>
<dbReference type="KEGG" id="bmur:ABE28_009000"/>
<proteinExistence type="predicted"/>
<evidence type="ECO:0000313" key="3">
    <source>
        <dbReference type="Proteomes" id="UP000077926"/>
    </source>
</evidence>
<accession>A0A1B3XMP5</accession>
<gene>
    <name evidence="2" type="ORF">ABE28_009000</name>
</gene>
<reference evidence="2 3" key="1">
    <citation type="submission" date="2016-08" db="EMBL/GenBank/DDBJ databases">
        <title>Complete genome sequence of Bacillus muralis G25-68, a strain with toxicity to nematodes.</title>
        <authorList>
            <person name="Zheng Z."/>
        </authorList>
    </citation>
    <scope>NUCLEOTIDE SEQUENCE [LARGE SCALE GENOMIC DNA]</scope>
    <source>
        <strain evidence="2 3">G25-68</strain>
    </source>
</reference>
<sequence length="830" mass="90730">MSVRETHILIDVIANADPLKDMNNAINDTIRQTKQIDADPFRDLNDEMRRGTKYSHKMRESYYGLTDESRRMLHEMKYGWQKNNKEFLKHKNDLIKAKYGYFELAKASGDYKGTTQDLMRDVQRLGKIHKDATDNMINNNKRVLQGMYQQAGTFMNMTTQAKRISENYDRMNNPLLLVNKNSLRAADGLNRLANRGNAAVLALSMLGPNAGIKKLRDMTMMINQGMIRMTHVAIGAAISTGLLAYALTKLAFGAKPSEVFQEQAAALAEYRDAVKSRTTEIAEAWGIFENIQLTKTSGGQLTKNLQEQVNAMTQWKDNLGKITQVAGKEFADYLSSLGPTAAGEVAAISKMSEPELTKYVDLWRQKMGLSKQVAVTELEGLKLETDKKIKELQSTLKPFGLAWEQLKQTAIQAIQPMVTAFTMVMVPIMNFLNAVGQLVIKFNELHPAAALVIQAILMLIPVLTLLLSPLAAGIGLIAGFKAALAFVAPFIMPLITGLAAMSSTVWLVAAALVAATAGIIWLWNNVQWFRDGVTAAWEWIKTNTIAAWAIISASLQQAISAISIFVSAKLAEIKAFWSAHGTEIMAVVNVYMNMVRGYISVGMALIKTVFSVGWTLITSVIRVAWELIKLVINNSIAVITGLLSAAMAIIQGDWEGAWTAIKGTAESIWHNIEAFFAAIDLTSIGKNIIQGLINGISSMAGAALSAAKGVAESIKGAVTGALNIHSPSRVMFEYGGFVTEGLGLGIEDGNDYVKKMALEMTGGVIPNENYSPGTASGSTVSNSRSSVTLSPTIYISGTGEDGKGIKDQVKEVFEEMFDHLNFLYEPEGEY</sequence>
<dbReference type="EMBL" id="CP017080">
    <property type="protein sequence ID" value="AOH54489.1"/>
    <property type="molecule type" value="Genomic_DNA"/>
</dbReference>
<dbReference type="STRING" id="264697.ABE28_009000"/>
<feature type="transmembrane region" description="Helical" evidence="1">
    <location>
        <begin position="417"/>
        <end position="436"/>
    </location>
</feature>
<feature type="transmembrane region" description="Helical" evidence="1">
    <location>
        <begin position="630"/>
        <end position="650"/>
    </location>
</feature>
<evidence type="ECO:0000313" key="2">
    <source>
        <dbReference type="EMBL" id="AOH54489.1"/>
    </source>
</evidence>